<keyword evidence="8" id="KW-1185">Reference proteome</keyword>
<dbReference type="GO" id="GO:0022857">
    <property type="term" value="F:transmembrane transporter activity"/>
    <property type="evidence" value="ECO:0007669"/>
    <property type="project" value="InterPro"/>
</dbReference>
<feature type="transmembrane region" description="Helical" evidence="6">
    <location>
        <begin position="299"/>
        <end position="318"/>
    </location>
</feature>
<keyword evidence="5 6" id="KW-0472">Membrane</keyword>
<name>A0A4S8QIT5_9HELO</name>
<evidence type="ECO:0000256" key="4">
    <source>
        <dbReference type="ARBA" id="ARBA00022989"/>
    </source>
</evidence>
<dbReference type="InterPro" id="IPR002293">
    <property type="entry name" value="AA/rel_permease1"/>
</dbReference>
<dbReference type="PANTHER" id="PTHR45649">
    <property type="entry name" value="AMINO-ACID PERMEASE BAT1"/>
    <property type="match status" value="1"/>
</dbReference>
<protein>
    <recommendedName>
        <fullName evidence="9">Amino acid permease/ SLC12A domain-containing protein</fullName>
    </recommendedName>
</protein>
<evidence type="ECO:0000256" key="6">
    <source>
        <dbReference type="SAM" id="Phobius"/>
    </source>
</evidence>
<proteinExistence type="predicted"/>
<sequence length="350" mass="38559">MADSILSQQVLIALNVEDYVGQSYHGTLLTIAVLAFSVIFNTSMSSHLPMIESFMLVLHVFGMPAITISLWILTPSLSHASNVLLDFTNEGGWPSKGLSAMIGLTVPFGALVGFDCSIHMSEEIQDASIAIPRAIMWSIAPNAAMTFFMILTLIFCIGDVDSILNSKTGEAIYSAIGLPASGWLSKVTLSPFISAGWNIPLRAVCVSIVVSCLLSLINLGSAFALNAINSLGVVSTLSSYCITISCLIWRRTQGPLPNRRWSLGKYGVAIDIGALMFLTPFWFFAFWPLTLPVTLENMNWSSVMFVGAFSISLIYYYFKARQVYQGPMVLVKRDKYRIWYSQKYVSIRYG</sequence>
<feature type="transmembrane region" description="Helical" evidence="6">
    <location>
        <begin position="93"/>
        <end position="114"/>
    </location>
</feature>
<evidence type="ECO:0008006" key="9">
    <source>
        <dbReference type="Google" id="ProtNLM"/>
    </source>
</evidence>
<accession>A0A4S8QIT5</accession>
<dbReference type="GO" id="GO:0016020">
    <property type="term" value="C:membrane"/>
    <property type="evidence" value="ECO:0007669"/>
    <property type="project" value="UniProtKB-SubCell"/>
</dbReference>
<keyword evidence="4 6" id="KW-1133">Transmembrane helix</keyword>
<dbReference type="PANTHER" id="PTHR45649:SF41">
    <property type="entry name" value="TRANSPORTER, PUTATIVE (EUROFUNG)-RELATED"/>
    <property type="match status" value="1"/>
</dbReference>
<evidence type="ECO:0000313" key="7">
    <source>
        <dbReference type="EMBL" id="THV43681.1"/>
    </source>
</evidence>
<feature type="transmembrane region" description="Helical" evidence="6">
    <location>
        <begin position="135"/>
        <end position="160"/>
    </location>
</feature>
<evidence type="ECO:0000256" key="3">
    <source>
        <dbReference type="ARBA" id="ARBA00022692"/>
    </source>
</evidence>
<evidence type="ECO:0000256" key="2">
    <source>
        <dbReference type="ARBA" id="ARBA00022448"/>
    </source>
</evidence>
<comment type="caution">
    <text evidence="7">The sequence shown here is derived from an EMBL/GenBank/DDBJ whole genome shotgun (WGS) entry which is preliminary data.</text>
</comment>
<feature type="transmembrane region" description="Helical" evidence="6">
    <location>
        <begin position="201"/>
        <end position="225"/>
    </location>
</feature>
<dbReference type="PIRSF" id="PIRSF006060">
    <property type="entry name" value="AA_transporter"/>
    <property type="match status" value="1"/>
</dbReference>
<dbReference type="Gene3D" id="1.20.1740.10">
    <property type="entry name" value="Amino acid/polyamine transporter I"/>
    <property type="match status" value="1"/>
</dbReference>
<organism evidence="7 8">
    <name type="scientific">Botrytis galanthina</name>
    <dbReference type="NCBI Taxonomy" id="278940"/>
    <lineage>
        <taxon>Eukaryota</taxon>
        <taxon>Fungi</taxon>
        <taxon>Dikarya</taxon>
        <taxon>Ascomycota</taxon>
        <taxon>Pezizomycotina</taxon>
        <taxon>Leotiomycetes</taxon>
        <taxon>Helotiales</taxon>
        <taxon>Sclerotiniaceae</taxon>
        <taxon>Botrytis</taxon>
    </lineage>
</organism>
<feature type="transmembrane region" description="Helical" evidence="6">
    <location>
        <begin position="231"/>
        <end position="249"/>
    </location>
</feature>
<dbReference type="EMBL" id="PQXL01001118">
    <property type="protein sequence ID" value="THV43681.1"/>
    <property type="molecule type" value="Genomic_DNA"/>
</dbReference>
<keyword evidence="2" id="KW-0813">Transport</keyword>
<comment type="subcellular location">
    <subcellularLocation>
        <location evidence="1">Membrane</location>
        <topology evidence="1">Multi-pass membrane protein</topology>
    </subcellularLocation>
</comment>
<gene>
    <name evidence="7" type="ORF">BGAL_1123g00010</name>
</gene>
<evidence type="ECO:0000256" key="1">
    <source>
        <dbReference type="ARBA" id="ARBA00004141"/>
    </source>
</evidence>
<evidence type="ECO:0000256" key="5">
    <source>
        <dbReference type="ARBA" id="ARBA00023136"/>
    </source>
</evidence>
<reference evidence="7 8" key="1">
    <citation type="submission" date="2017-12" db="EMBL/GenBank/DDBJ databases">
        <title>Comparative genomics of Botrytis spp.</title>
        <authorList>
            <person name="Valero-Jimenez C.A."/>
            <person name="Tapia P."/>
            <person name="Veloso J."/>
            <person name="Silva-Moreno E."/>
            <person name="Staats M."/>
            <person name="Valdes J.H."/>
            <person name="Van Kan J.A.L."/>
        </authorList>
    </citation>
    <scope>NUCLEOTIDE SEQUENCE [LARGE SCALE GENOMIC DNA]</scope>
    <source>
        <strain evidence="7 8">MUCL435</strain>
    </source>
</reference>
<dbReference type="OrthoDB" id="3257095at2759"/>
<feature type="transmembrane region" description="Helical" evidence="6">
    <location>
        <begin position="24"/>
        <end position="42"/>
    </location>
</feature>
<dbReference type="Pfam" id="PF13520">
    <property type="entry name" value="AA_permease_2"/>
    <property type="match status" value="2"/>
</dbReference>
<keyword evidence="3 6" id="KW-0812">Transmembrane</keyword>
<feature type="transmembrane region" description="Helical" evidence="6">
    <location>
        <begin position="269"/>
        <end position="287"/>
    </location>
</feature>
<dbReference type="Proteomes" id="UP000308671">
    <property type="component" value="Unassembled WGS sequence"/>
</dbReference>
<dbReference type="AlphaFoldDB" id="A0A4S8QIT5"/>
<feature type="transmembrane region" description="Helical" evidence="6">
    <location>
        <begin position="172"/>
        <end position="189"/>
    </location>
</feature>
<evidence type="ECO:0000313" key="8">
    <source>
        <dbReference type="Proteomes" id="UP000308671"/>
    </source>
</evidence>
<feature type="transmembrane region" description="Helical" evidence="6">
    <location>
        <begin position="54"/>
        <end position="73"/>
    </location>
</feature>